<dbReference type="GO" id="GO:0005198">
    <property type="term" value="F:structural molecule activity"/>
    <property type="evidence" value="ECO:0007669"/>
    <property type="project" value="InterPro"/>
</dbReference>
<gene>
    <name evidence="4 5" type="primary">fliE</name>
    <name evidence="5" type="ORF">J5Y06_21510</name>
</gene>
<keyword evidence="5" id="KW-0282">Flagellum</keyword>
<dbReference type="EMBL" id="JAGIYY010000012">
    <property type="protein sequence ID" value="MBP0441233.1"/>
    <property type="molecule type" value="Genomic_DNA"/>
</dbReference>
<dbReference type="GO" id="GO:0003774">
    <property type="term" value="F:cytoskeletal motor activity"/>
    <property type="evidence" value="ECO:0007669"/>
    <property type="project" value="InterPro"/>
</dbReference>
<evidence type="ECO:0000313" key="5">
    <source>
        <dbReference type="EMBL" id="MBP0441233.1"/>
    </source>
</evidence>
<proteinExistence type="inferred from homology"/>
<evidence type="ECO:0000256" key="3">
    <source>
        <dbReference type="ARBA" id="ARBA00023143"/>
    </source>
</evidence>
<dbReference type="InterPro" id="IPR001624">
    <property type="entry name" value="FliE"/>
</dbReference>
<comment type="caution">
    <text evidence="5">The sequence shown here is derived from an EMBL/GenBank/DDBJ whole genome shotgun (WGS) entry which is preliminary data.</text>
</comment>
<evidence type="ECO:0000256" key="2">
    <source>
        <dbReference type="ARBA" id="ARBA00009272"/>
    </source>
</evidence>
<evidence type="ECO:0000313" key="6">
    <source>
        <dbReference type="Proteomes" id="UP000666240"/>
    </source>
</evidence>
<dbReference type="GO" id="GO:0071973">
    <property type="term" value="P:bacterial-type flagellum-dependent cell motility"/>
    <property type="evidence" value="ECO:0007669"/>
    <property type="project" value="InterPro"/>
</dbReference>
<accession>A0A8J7R1S3</accession>
<keyword evidence="5" id="KW-0969">Cilium</keyword>
<comment type="similarity">
    <text evidence="2 4">Belongs to the FliE family.</text>
</comment>
<evidence type="ECO:0000256" key="4">
    <source>
        <dbReference type="HAMAP-Rule" id="MF_00724"/>
    </source>
</evidence>
<dbReference type="HAMAP" id="MF_00724">
    <property type="entry name" value="FliE"/>
    <property type="match status" value="1"/>
</dbReference>
<sequence>MMIGGLDSLIGIGKTAGAKLDFSAGVAPVAAPKAGEPTSFAAALGDMATNTIGSLQQAEQVSLMALQGDADTRTVVDAVMSAEQSMQAAIAIRDKIVTAYLEISRMAI</sequence>
<dbReference type="GO" id="GO:0009425">
    <property type="term" value="C:bacterial-type flagellum basal body"/>
    <property type="evidence" value="ECO:0007669"/>
    <property type="project" value="UniProtKB-SubCell"/>
</dbReference>
<organism evidence="5 6">
    <name type="scientific">Tianweitania sediminis</name>
    <dbReference type="NCBI Taxonomy" id="1502156"/>
    <lineage>
        <taxon>Bacteria</taxon>
        <taxon>Pseudomonadati</taxon>
        <taxon>Pseudomonadota</taxon>
        <taxon>Alphaproteobacteria</taxon>
        <taxon>Hyphomicrobiales</taxon>
        <taxon>Phyllobacteriaceae</taxon>
        <taxon>Tianweitania</taxon>
    </lineage>
</organism>
<keyword evidence="6" id="KW-1185">Reference proteome</keyword>
<dbReference type="AlphaFoldDB" id="A0A8J7R1S3"/>
<dbReference type="PANTHER" id="PTHR34653:SF1">
    <property type="entry name" value="FLAGELLAR HOOK-BASAL BODY COMPLEX PROTEIN FLIE"/>
    <property type="match status" value="1"/>
</dbReference>
<keyword evidence="3 4" id="KW-0975">Bacterial flagellum</keyword>
<keyword evidence="5" id="KW-0966">Cell projection</keyword>
<protein>
    <recommendedName>
        <fullName evidence="4">Flagellar hook-basal body complex protein FliE</fullName>
    </recommendedName>
</protein>
<name>A0A8J7R1S3_9HYPH</name>
<dbReference type="Pfam" id="PF02049">
    <property type="entry name" value="FliE"/>
    <property type="match status" value="1"/>
</dbReference>
<dbReference type="PANTHER" id="PTHR34653">
    <property type="match status" value="1"/>
</dbReference>
<comment type="subcellular location">
    <subcellularLocation>
        <location evidence="1 4">Bacterial flagellum basal body</location>
    </subcellularLocation>
</comment>
<evidence type="ECO:0000256" key="1">
    <source>
        <dbReference type="ARBA" id="ARBA00004117"/>
    </source>
</evidence>
<reference evidence="5" key="1">
    <citation type="submission" date="2021-03" db="EMBL/GenBank/DDBJ databases">
        <title>Genome sequencing and assembly of Tianweitania sediminis.</title>
        <authorList>
            <person name="Chhetri G."/>
        </authorList>
    </citation>
    <scope>NUCLEOTIDE SEQUENCE</scope>
    <source>
        <strain evidence="5">Z8</strain>
    </source>
</reference>
<dbReference type="Proteomes" id="UP000666240">
    <property type="component" value="Unassembled WGS sequence"/>
</dbReference>